<dbReference type="InterPro" id="IPR033031">
    <property type="entry name" value="Scc2/Nipped-B"/>
</dbReference>
<dbReference type="GO" id="GO:1990414">
    <property type="term" value="P:replication-born double-strand break repair via sister chromatid exchange"/>
    <property type="evidence" value="ECO:0007669"/>
    <property type="project" value="TreeGrafter"/>
</dbReference>
<organism evidence="1 2">
    <name type="scientific">Capsicum baccatum</name>
    <name type="common">Peruvian pepper</name>
    <dbReference type="NCBI Taxonomy" id="33114"/>
    <lineage>
        <taxon>Eukaryota</taxon>
        <taxon>Viridiplantae</taxon>
        <taxon>Streptophyta</taxon>
        <taxon>Embryophyta</taxon>
        <taxon>Tracheophyta</taxon>
        <taxon>Spermatophyta</taxon>
        <taxon>Magnoliopsida</taxon>
        <taxon>eudicotyledons</taxon>
        <taxon>Gunneridae</taxon>
        <taxon>Pentapetalae</taxon>
        <taxon>asterids</taxon>
        <taxon>lamiids</taxon>
        <taxon>Solanales</taxon>
        <taxon>Solanaceae</taxon>
        <taxon>Solanoideae</taxon>
        <taxon>Capsiceae</taxon>
        <taxon>Capsicum</taxon>
    </lineage>
</organism>
<dbReference type="GO" id="GO:0010468">
    <property type="term" value="P:regulation of gene expression"/>
    <property type="evidence" value="ECO:0007669"/>
    <property type="project" value="InterPro"/>
</dbReference>
<dbReference type="GO" id="GO:0090694">
    <property type="term" value="C:Scc2-Scc4 cohesin loading complex"/>
    <property type="evidence" value="ECO:0007669"/>
    <property type="project" value="TreeGrafter"/>
</dbReference>
<evidence type="ECO:0000313" key="1">
    <source>
        <dbReference type="EMBL" id="PHT50140.1"/>
    </source>
</evidence>
<dbReference type="OrthoDB" id="1718713at2759"/>
<dbReference type="Pfam" id="PF12765">
    <property type="entry name" value="Cohesin_HEAT"/>
    <property type="match status" value="1"/>
</dbReference>
<reference evidence="1 2" key="1">
    <citation type="journal article" date="2017" name="Genome Biol.">
        <title>New reference genome sequences of hot pepper reveal the massive evolution of plant disease-resistance genes by retroduplication.</title>
        <authorList>
            <person name="Kim S."/>
            <person name="Park J."/>
            <person name="Yeom S.I."/>
            <person name="Kim Y.M."/>
            <person name="Seo E."/>
            <person name="Kim K.T."/>
            <person name="Kim M.S."/>
            <person name="Lee J.M."/>
            <person name="Cheong K."/>
            <person name="Shin H.S."/>
            <person name="Kim S.B."/>
            <person name="Han K."/>
            <person name="Lee J."/>
            <person name="Park M."/>
            <person name="Lee H.A."/>
            <person name="Lee H.Y."/>
            <person name="Lee Y."/>
            <person name="Oh S."/>
            <person name="Lee J.H."/>
            <person name="Choi E."/>
            <person name="Choi E."/>
            <person name="Lee S.E."/>
            <person name="Jeon J."/>
            <person name="Kim H."/>
            <person name="Choi G."/>
            <person name="Song H."/>
            <person name="Lee J."/>
            <person name="Lee S.C."/>
            <person name="Kwon J.K."/>
            <person name="Lee H.Y."/>
            <person name="Koo N."/>
            <person name="Hong Y."/>
            <person name="Kim R.W."/>
            <person name="Kang W.H."/>
            <person name="Huh J.H."/>
            <person name="Kang B.C."/>
            <person name="Yang T.J."/>
            <person name="Lee Y.H."/>
            <person name="Bennetzen J.L."/>
            <person name="Choi D."/>
        </authorList>
    </citation>
    <scope>NUCLEOTIDE SEQUENCE [LARGE SCALE GENOMIC DNA]</scope>
    <source>
        <strain evidence="2">cv. PBC81</strain>
    </source>
</reference>
<dbReference type="AlphaFoldDB" id="A0A2G2WY64"/>
<dbReference type="Proteomes" id="UP000224567">
    <property type="component" value="Unassembled WGS sequence"/>
</dbReference>
<dbReference type="EMBL" id="MLFT02000004">
    <property type="protein sequence ID" value="PHT50140.1"/>
    <property type="molecule type" value="Genomic_DNA"/>
</dbReference>
<dbReference type="SUPFAM" id="SSF48371">
    <property type="entry name" value="ARM repeat"/>
    <property type="match status" value="1"/>
</dbReference>
<dbReference type="GO" id="GO:0140588">
    <property type="term" value="P:chromatin looping"/>
    <property type="evidence" value="ECO:0007669"/>
    <property type="project" value="InterPro"/>
</dbReference>
<gene>
    <name evidence="1" type="ORF">CQW23_09887</name>
</gene>
<dbReference type="Gene3D" id="1.25.10.10">
    <property type="entry name" value="Leucine-rich Repeat Variant"/>
    <property type="match status" value="1"/>
</dbReference>
<dbReference type="PANTHER" id="PTHR21704">
    <property type="entry name" value="NIPPED-B-LIKE PROTEIN DELANGIN SCC2-RELATED"/>
    <property type="match status" value="1"/>
</dbReference>
<keyword evidence="2" id="KW-1185">Reference proteome</keyword>
<dbReference type="GO" id="GO:0003682">
    <property type="term" value="F:chromatin binding"/>
    <property type="evidence" value="ECO:0007669"/>
    <property type="project" value="TreeGrafter"/>
</dbReference>
<dbReference type="InterPro" id="IPR016024">
    <property type="entry name" value="ARM-type_fold"/>
</dbReference>
<comment type="caution">
    <text evidence="1">The sequence shown here is derived from an EMBL/GenBank/DDBJ whole genome shotgun (WGS) entry which is preliminary data.</text>
</comment>
<reference evidence="2" key="2">
    <citation type="journal article" date="2017" name="J. Anim. Genet.">
        <title>Multiple reference genome sequences of hot pepper reveal the massive evolution of plant disease resistance genes by retroduplication.</title>
        <authorList>
            <person name="Kim S."/>
            <person name="Park J."/>
            <person name="Yeom S.-I."/>
            <person name="Kim Y.-M."/>
            <person name="Seo E."/>
            <person name="Kim K.-T."/>
            <person name="Kim M.-S."/>
            <person name="Lee J.M."/>
            <person name="Cheong K."/>
            <person name="Shin H.-S."/>
            <person name="Kim S.-B."/>
            <person name="Han K."/>
            <person name="Lee J."/>
            <person name="Park M."/>
            <person name="Lee H.-A."/>
            <person name="Lee H.-Y."/>
            <person name="Lee Y."/>
            <person name="Oh S."/>
            <person name="Lee J.H."/>
            <person name="Choi E."/>
            <person name="Choi E."/>
            <person name="Lee S.E."/>
            <person name="Jeon J."/>
            <person name="Kim H."/>
            <person name="Choi G."/>
            <person name="Song H."/>
            <person name="Lee J."/>
            <person name="Lee S.-C."/>
            <person name="Kwon J.-K."/>
            <person name="Lee H.-Y."/>
            <person name="Koo N."/>
            <person name="Hong Y."/>
            <person name="Kim R.W."/>
            <person name="Kang W.-H."/>
            <person name="Huh J.H."/>
            <person name="Kang B.-C."/>
            <person name="Yang T.-J."/>
            <person name="Lee Y.-H."/>
            <person name="Bennetzen J.L."/>
            <person name="Choi D."/>
        </authorList>
    </citation>
    <scope>NUCLEOTIDE SEQUENCE [LARGE SCALE GENOMIC DNA]</scope>
    <source>
        <strain evidence="2">cv. PBC81</strain>
    </source>
</reference>
<proteinExistence type="predicted"/>
<dbReference type="InterPro" id="IPR011989">
    <property type="entry name" value="ARM-like"/>
</dbReference>
<evidence type="ECO:0000313" key="2">
    <source>
        <dbReference type="Proteomes" id="UP000224567"/>
    </source>
</evidence>
<protein>
    <recommendedName>
        <fullName evidence="3">Condensin complex subunit 1 C-terminal domain-containing protein</fullName>
    </recommendedName>
</protein>
<dbReference type="InterPro" id="IPR026003">
    <property type="entry name" value="Cohesin_HEAT"/>
</dbReference>
<dbReference type="GO" id="GO:0071169">
    <property type="term" value="P:establishment of protein localization to chromatin"/>
    <property type="evidence" value="ECO:0007669"/>
    <property type="project" value="TreeGrafter"/>
</dbReference>
<accession>A0A2G2WY64</accession>
<dbReference type="GO" id="GO:0034087">
    <property type="term" value="P:establishment of mitotic sister chromatid cohesion"/>
    <property type="evidence" value="ECO:0007669"/>
    <property type="project" value="TreeGrafter"/>
</dbReference>
<name>A0A2G2WY64_CAPBA</name>
<dbReference type="STRING" id="33114.A0A2G2WY64"/>
<sequence length="342" mass="38773">MNRKIMTIVQMRSGSKEKYWEYSQYTYLQVLCVLLLQNAGLQSKDISVRSMAIDLLGTIDARLKQDAVRCREEKFWIVKDSRSEDMIDQNLPKDACSVCLDSRIDKSLDRCHDCQRICVSPRSWENNCTKSGKTSQVTEAITNLEIVQQPLLNYLHDVATVDDLHLFTRCSLSSLMTRESAKKITLALGQNSSFSRGFDKILQVLLASLRENSPIIRAKALRAVSIIVKADPEVLGDKLVQTAVEWRFCDSAISARETALELVGRHIVSYPDVGLKYFEKLVESIKDTRVSMRKRAIKIIRDMSTSNANFSEFTTVCVEIISRVNDEESSVQVVVKSISLQF</sequence>
<evidence type="ECO:0008006" key="3">
    <source>
        <dbReference type="Google" id="ProtNLM"/>
    </source>
</evidence>
<dbReference type="PANTHER" id="PTHR21704:SF18">
    <property type="entry name" value="NIPPED-B-LIKE PROTEIN"/>
    <property type="match status" value="1"/>
</dbReference>
<dbReference type="GO" id="GO:0061775">
    <property type="term" value="F:cohesin loader activity"/>
    <property type="evidence" value="ECO:0007669"/>
    <property type="project" value="InterPro"/>
</dbReference>